<comment type="caution">
    <text evidence="1">The sequence shown here is derived from an EMBL/GenBank/DDBJ whole genome shotgun (WGS) entry which is preliminary data.</text>
</comment>
<evidence type="ECO:0000313" key="1">
    <source>
        <dbReference type="EMBL" id="TYR72590.1"/>
    </source>
</evidence>
<dbReference type="RefSeq" id="WP_148948837.1">
    <property type="nucleotide sequence ID" value="NZ_VTEH01000030.1"/>
</dbReference>
<protein>
    <recommendedName>
        <fullName evidence="3">Restriction endonuclease</fullName>
    </recommendedName>
</protein>
<dbReference type="AlphaFoldDB" id="A0A5D4K7A4"/>
<accession>A0A5D4K7A4</accession>
<dbReference type="EMBL" id="VTEH01000030">
    <property type="protein sequence ID" value="TYR72590.1"/>
    <property type="molecule type" value="Genomic_DNA"/>
</dbReference>
<name>A0A5D4K7A4_9BACI</name>
<evidence type="ECO:0000313" key="2">
    <source>
        <dbReference type="Proteomes" id="UP000323317"/>
    </source>
</evidence>
<reference evidence="1 2" key="1">
    <citation type="submission" date="2019-08" db="EMBL/GenBank/DDBJ databases">
        <title>Bacillus genomes from the desert of Cuatro Cienegas, Coahuila.</title>
        <authorList>
            <person name="Olmedo-Alvarez G."/>
        </authorList>
    </citation>
    <scope>NUCLEOTIDE SEQUENCE [LARGE SCALE GENOMIC DNA]</scope>
    <source>
        <strain evidence="1 2">CH40_1T</strain>
    </source>
</reference>
<dbReference type="Proteomes" id="UP000323317">
    <property type="component" value="Unassembled WGS sequence"/>
</dbReference>
<organism evidence="1 2">
    <name type="scientific">Rossellomorea vietnamensis</name>
    <dbReference type="NCBI Taxonomy" id="218284"/>
    <lineage>
        <taxon>Bacteria</taxon>
        <taxon>Bacillati</taxon>
        <taxon>Bacillota</taxon>
        <taxon>Bacilli</taxon>
        <taxon>Bacillales</taxon>
        <taxon>Bacillaceae</taxon>
        <taxon>Rossellomorea</taxon>
    </lineage>
</organism>
<evidence type="ECO:0008006" key="3">
    <source>
        <dbReference type="Google" id="ProtNLM"/>
    </source>
</evidence>
<gene>
    <name evidence="1" type="ORF">FZC79_22195</name>
</gene>
<sequence length="321" mass="37577">MGYQKKHIVRNDFENKILDIEKKYFNKLLKIIQSESFIDDLLLIEKEIKDNYPEFRDIWDLKNKLKVPAERLVTHHIYMQWHSEIKGIYPSPVSSDVGIRMKDAVICVDMKTIDTDGNSGDIKSTSVEKNQTSFSNKNYPYVPMQANLKSIDHYSRLPVLTFVIKLIYTDDKYSFKLNRNKYPSIVLTCIPNGEISKLFDFNIVDNVKTYDYFSKKDGEHFEPIQIPSTLKTREAIETYMDKVCIDDRKFNRANLGGSKLAYYNTATRTLWWQTTESRKKVIRAVKSGSSVRFSNKTLKARYDSTDEPWEGYIEMHLPEPI</sequence>
<proteinExistence type="predicted"/>